<evidence type="ECO:0000313" key="1">
    <source>
        <dbReference type="EMBL" id="CDW48791.1"/>
    </source>
</evidence>
<name>A0A0K2VFS9_LEPSM</name>
<accession>A0A0K2VFS9</accession>
<protein>
    <submittedName>
        <fullName evidence="1">Uncharacterized protein</fullName>
    </submittedName>
</protein>
<organism evidence="1">
    <name type="scientific">Lepeophtheirus salmonis</name>
    <name type="common">Salmon louse</name>
    <name type="synonym">Caligus salmonis</name>
    <dbReference type="NCBI Taxonomy" id="72036"/>
    <lineage>
        <taxon>Eukaryota</taxon>
        <taxon>Metazoa</taxon>
        <taxon>Ecdysozoa</taxon>
        <taxon>Arthropoda</taxon>
        <taxon>Crustacea</taxon>
        <taxon>Multicrustacea</taxon>
        <taxon>Hexanauplia</taxon>
        <taxon>Copepoda</taxon>
        <taxon>Siphonostomatoida</taxon>
        <taxon>Caligidae</taxon>
        <taxon>Lepeophtheirus</taxon>
    </lineage>
</organism>
<reference evidence="1" key="1">
    <citation type="submission" date="2014-05" db="EMBL/GenBank/DDBJ databases">
        <authorList>
            <person name="Chronopoulou M."/>
        </authorList>
    </citation>
    <scope>NUCLEOTIDE SEQUENCE</scope>
    <source>
        <tissue evidence="1">Whole organism</tissue>
    </source>
</reference>
<sequence>MNFWTRTTSPP</sequence>
<dbReference type="EMBL" id="HACA01031430">
    <property type="protein sequence ID" value="CDW48791.1"/>
    <property type="molecule type" value="Transcribed_RNA"/>
</dbReference>
<proteinExistence type="predicted"/>